<name>A0A5B6WIH4_9ROSI</name>
<dbReference type="GO" id="GO:0003676">
    <property type="term" value="F:nucleic acid binding"/>
    <property type="evidence" value="ECO:0007669"/>
    <property type="project" value="InterPro"/>
</dbReference>
<dbReference type="PANTHER" id="PTHR45835">
    <property type="entry name" value="YALI0A06105P"/>
    <property type="match status" value="1"/>
</dbReference>
<feature type="domain" description="Integrase zinc-binding" evidence="1">
    <location>
        <begin position="73"/>
        <end position="128"/>
    </location>
</feature>
<dbReference type="Gene3D" id="3.30.420.10">
    <property type="entry name" value="Ribonuclease H-like superfamily/Ribonuclease H"/>
    <property type="match status" value="1"/>
</dbReference>
<dbReference type="InterPro" id="IPR036397">
    <property type="entry name" value="RNaseH_sf"/>
</dbReference>
<dbReference type="Pfam" id="PF17921">
    <property type="entry name" value="Integrase_H2C2"/>
    <property type="match status" value="1"/>
</dbReference>
<dbReference type="Gene3D" id="1.10.340.70">
    <property type="match status" value="1"/>
</dbReference>
<dbReference type="SUPFAM" id="SSF53098">
    <property type="entry name" value="Ribonuclease H-like"/>
    <property type="match status" value="1"/>
</dbReference>
<evidence type="ECO:0000313" key="2">
    <source>
        <dbReference type="EMBL" id="KAA3480692.1"/>
    </source>
</evidence>
<comment type="caution">
    <text evidence="2">The sequence shown here is derived from an EMBL/GenBank/DDBJ whole genome shotgun (WGS) entry which is preliminary data.</text>
</comment>
<dbReference type="InterPro" id="IPR041588">
    <property type="entry name" value="Integrase_H2C2"/>
</dbReference>
<sequence>MNTRLSLSDYGLILAELKGKLVFLQQICEAQKCDNELQVKRVQCESTTDSEYQISFDDCLLFQCRICVPRNFELIQKILHEAQNGCLSIHQGTTKMYNDLKQLYWWSGMKRDILEIVSRCLICQQVKAEHQVPLGLLQPVMIPKWKWDRVTMDFVSGLPLSPKKKVAIWVIVDRLMKSAHFIPIRTDFSLDRLVDLYISEIVRFHGVPISIISDRDPRTAFHPKTDGLSERVIQILEDMLRCCVLEFEGKWKNIYRCLTLHIIIVFNRA</sequence>
<dbReference type="PANTHER" id="PTHR45835:SF99">
    <property type="entry name" value="CHROMO DOMAIN-CONTAINING PROTEIN-RELATED"/>
    <property type="match status" value="1"/>
</dbReference>
<evidence type="ECO:0000313" key="3">
    <source>
        <dbReference type="Proteomes" id="UP000325315"/>
    </source>
</evidence>
<protein>
    <submittedName>
        <fullName evidence="2">Integrase</fullName>
    </submittedName>
</protein>
<dbReference type="Proteomes" id="UP000325315">
    <property type="component" value="Unassembled WGS sequence"/>
</dbReference>
<dbReference type="AlphaFoldDB" id="A0A5B6WIH4"/>
<dbReference type="EMBL" id="SMMG02000003">
    <property type="protein sequence ID" value="KAA3480692.1"/>
    <property type="molecule type" value="Genomic_DNA"/>
</dbReference>
<reference evidence="3" key="1">
    <citation type="journal article" date="2019" name="Plant Biotechnol. J.">
        <title>Genome sequencing of the Australian wild diploid species Gossypium australe highlights disease resistance and delayed gland morphogenesis.</title>
        <authorList>
            <person name="Cai Y."/>
            <person name="Cai X."/>
            <person name="Wang Q."/>
            <person name="Wang P."/>
            <person name="Zhang Y."/>
            <person name="Cai C."/>
            <person name="Xu Y."/>
            <person name="Wang K."/>
            <person name="Zhou Z."/>
            <person name="Wang C."/>
            <person name="Geng S."/>
            <person name="Li B."/>
            <person name="Dong Q."/>
            <person name="Hou Y."/>
            <person name="Wang H."/>
            <person name="Ai P."/>
            <person name="Liu Z."/>
            <person name="Yi F."/>
            <person name="Sun M."/>
            <person name="An G."/>
            <person name="Cheng J."/>
            <person name="Zhang Y."/>
            <person name="Shi Q."/>
            <person name="Xie Y."/>
            <person name="Shi X."/>
            <person name="Chang Y."/>
            <person name="Huang F."/>
            <person name="Chen Y."/>
            <person name="Hong S."/>
            <person name="Mi L."/>
            <person name="Sun Q."/>
            <person name="Zhang L."/>
            <person name="Zhou B."/>
            <person name="Peng R."/>
            <person name="Zhang X."/>
            <person name="Liu F."/>
        </authorList>
    </citation>
    <scope>NUCLEOTIDE SEQUENCE [LARGE SCALE GENOMIC DNA]</scope>
    <source>
        <strain evidence="3">cv. PA1801</strain>
    </source>
</reference>
<keyword evidence="3" id="KW-1185">Reference proteome</keyword>
<evidence type="ECO:0000259" key="1">
    <source>
        <dbReference type="Pfam" id="PF17921"/>
    </source>
</evidence>
<accession>A0A5B6WIH4</accession>
<organism evidence="2 3">
    <name type="scientific">Gossypium australe</name>
    <dbReference type="NCBI Taxonomy" id="47621"/>
    <lineage>
        <taxon>Eukaryota</taxon>
        <taxon>Viridiplantae</taxon>
        <taxon>Streptophyta</taxon>
        <taxon>Embryophyta</taxon>
        <taxon>Tracheophyta</taxon>
        <taxon>Spermatophyta</taxon>
        <taxon>Magnoliopsida</taxon>
        <taxon>eudicotyledons</taxon>
        <taxon>Gunneridae</taxon>
        <taxon>Pentapetalae</taxon>
        <taxon>rosids</taxon>
        <taxon>malvids</taxon>
        <taxon>Malvales</taxon>
        <taxon>Malvaceae</taxon>
        <taxon>Malvoideae</taxon>
        <taxon>Gossypium</taxon>
    </lineage>
</organism>
<gene>
    <name evidence="2" type="ORF">EPI10_021109</name>
</gene>
<dbReference type="InterPro" id="IPR012337">
    <property type="entry name" value="RNaseH-like_sf"/>
</dbReference>
<proteinExistence type="predicted"/>
<dbReference type="OrthoDB" id="1002204at2759"/>